<feature type="compositionally biased region" description="Basic and acidic residues" evidence="4">
    <location>
        <begin position="249"/>
        <end position="261"/>
    </location>
</feature>
<feature type="region of interest" description="Disordered" evidence="4">
    <location>
        <begin position="234"/>
        <end position="261"/>
    </location>
</feature>
<gene>
    <name evidence="6" type="ORF">DASC09_007450</name>
</gene>
<dbReference type="GO" id="GO:0006450">
    <property type="term" value="P:regulation of translational fidelity"/>
    <property type="evidence" value="ECO:0007669"/>
    <property type="project" value="InterPro"/>
</dbReference>
<dbReference type="PROSITE" id="PS50076">
    <property type="entry name" value="DNAJ_2"/>
    <property type="match status" value="1"/>
</dbReference>
<dbReference type="InterPro" id="IPR058871">
    <property type="entry name" value="Zuotin_N"/>
</dbReference>
<sequence length="425" mass="47685">MSTIVLPSANGQSTGATGKFSEPVRRPVEPVGRYFLAHAARSIRGHTWSEYEQLEAAKNAKLVDESEDNGLDLDDEQPEDLLTHDPREWKTADLYATLGLSKYRHKATTEDIRVAYRDAVLKHHPDKKAEKGGIDQDGFFKIVQKAYETLMDPIQRRRFDSVDKNADVEPPVIKSEYDFFEAWGPVFASESRFSKKQPVPQLGDKETAKADVEAFYNFWYKFDSWRTFEFLDEEAPDDSSNRDHKRYIERKNKAARDKKKTDDNKRLLKLVDRAIGEDPRIKMFKQLEKEAKAKRKWDREADSRKAAEEAKAKAEAEAKAKAEAEAKAKADKDGKKKSKEAAKNAKKKNKRAIRGSAKDAGYFGDEGKAAAIDAEIDLLLGSFDDVTLADVAGAITSDAKAALTKAAQELISAGKLPAASIKYFV</sequence>
<dbReference type="GO" id="GO:0051083">
    <property type="term" value="P:'de novo' cotranslational protein folding"/>
    <property type="evidence" value="ECO:0007669"/>
    <property type="project" value="InterPro"/>
</dbReference>
<dbReference type="InterPro" id="IPR001623">
    <property type="entry name" value="DnaJ_domain"/>
</dbReference>
<dbReference type="Pfam" id="PF00226">
    <property type="entry name" value="DnaJ"/>
    <property type="match status" value="1"/>
</dbReference>
<feature type="region of interest" description="Disordered" evidence="4">
    <location>
        <begin position="293"/>
        <end position="353"/>
    </location>
</feature>
<dbReference type="GO" id="GO:0005829">
    <property type="term" value="C:cytosol"/>
    <property type="evidence" value="ECO:0007669"/>
    <property type="project" value="TreeGrafter"/>
</dbReference>
<dbReference type="Pfam" id="PF16717">
    <property type="entry name" value="RAC_head"/>
    <property type="match status" value="1"/>
</dbReference>
<feature type="domain" description="J" evidence="5">
    <location>
        <begin position="93"/>
        <end position="163"/>
    </location>
</feature>
<feature type="compositionally biased region" description="Basic residues" evidence="4">
    <location>
        <begin position="344"/>
        <end position="353"/>
    </location>
</feature>
<feature type="compositionally biased region" description="Polar residues" evidence="4">
    <location>
        <begin position="1"/>
        <end position="16"/>
    </location>
</feature>
<dbReference type="GO" id="GO:0030544">
    <property type="term" value="F:Hsp70 protein binding"/>
    <property type="evidence" value="ECO:0007669"/>
    <property type="project" value="InterPro"/>
</dbReference>
<keyword evidence="2" id="KW-0963">Cytoplasm</keyword>
<evidence type="ECO:0000313" key="7">
    <source>
        <dbReference type="Proteomes" id="UP001360560"/>
    </source>
</evidence>
<comment type="caution">
    <text evidence="6">The sequence shown here is derived from an EMBL/GenBank/DDBJ whole genome shotgun (WGS) entry which is preliminary data.</text>
</comment>
<dbReference type="InterPro" id="IPR032003">
    <property type="entry name" value="RAC_head"/>
</dbReference>
<comment type="subcellular location">
    <subcellularLocation>
        <location evidence="1">Cytoplasm</location>
    </subcellularLocation>
</comment>
<dbReference type="CDD" id="cd23953">
    <property type="entry name" value="zuotin_NTD"/>
    <property type="match status" value="1"/>
</dbReference>
<dbReference type="PROSITE" id="PS00636">
    <property type="entry name" value="DNAJ_1"/>
    <property type="match status" value="1"/>
</dbReference>
<dbReference type="PANTHER" id="PTHR43999">
    <property type="entry name" value="DNAJ HOMOLOG SUBFAMILY C MEMBER 2"/>
    <property type="match status" value="1"/>
</dbReference>
<evidence type="ECO:0000259" key="5">
    <source>
        <dbReference type="PROSITE" id="PS50076"/>
    </source>
</evidence>
<dbReference type="RefSeq" id="XP_064850420.1">
    <property type="nucleotide sequence ID" value="XM_064994348.1"/>
</dbReference>
<protein>
    <submittedName>
        <fullName evidence="6">Zuotin</fullName>
    </submittedName>
</protein>
<accession>A0AAV5QG43</accession>
<dbReference type="InterPro" id="IPR042569">
    <property type="entry name" value="RAC_head_sf"/>
</dbReference>
<reference evidence="6 7" key="1">
    <citation type="journal article" date="2023" name="Elife">
        <title>Identification of key yeast species and microbe-microbe interactions impacting larval growth of Drosophila in the wild.</title>
        <authorList>
            <person name="Mure A."/>
            <person name="Sugiura Y."/>
            <person name="Maeda R."/>
            <person name="Honda K."/>
            <person name="Sakurai N."/>
            <person name="Takahashi Y."/>
            <person name="Watada M."/>
            <person name="Katoh T."/>
            <person name="Gotoh A."/>
            <person name="Gotoh Y."/>
            <person name="Taniguchi I."/>
            <person name="Nakamura K."/>
            <person name="Hayashi T."/>
            <person name="Katayama T."/>
            <person name="Uemura T."/>
            <person name="Hattori Y."/>
        </authorList>
    </citation>
    <scope>NUCLEOTIDE SEQUENCE [LARGE SCALE GENOMIC DNA]</scope>
    <source>
        <strain evidence="6 7">SC-9</strain>
    </source>
</reference>
<keyword evidence="3" id="KW-0143">Chaperone</keyword>
<dbReference type="CDD" id="cd06257">
    <property type="entry name" value="DnaJ"/>
    <property type="match status" value="1"/>
</dbReference>
<keyword evidence="7" id="KW-1185">Reference proteome</keyword>
<evidence type="ECO:0000313" key="6">
    <source>
        <dbReference type="EMBL" id="GMM33420.1"/>
    </source>
</evidence>
<dbReference type="Pfam" id="PF26185">
    <property type="entry name" value="Zuotin_N"/>
    <property type="match status" value="1"/>
</dbReference>
<dbReference type="InterPro" id="IPR054076">
    <property type="entry name" value="ZUO1-like_ZHD"/>
</dbReference>
<dbReference type="Proteomes" id="UP001360560">
    <property type="component" value="Unassembled WGS sequence"/>
</dbReference>
<evidence type="ECO:0000256" key="2">
    <source>
        <dbReference type="ARBA" id="ARBA00022490"/>
    </source>
</evidence>
<dbReference type="Gene3D" id="1.10.8.840">
    <property type="entry name" value="Ribosome-associated complex head domain"/>
    <property type="match status" value="1"/>
</dbReference>
<evidence type="ECO:0000256" key="1">
    <source>
        <dbReference type="ARBA" id="ARBA00004496"/>
    </source>
</evidence>
<dbReference type="InterPro" id="IPR018253">
    <property type="entry name" value="DnaJ_domain_CS"/>
</dbReference>
<dbReference type="AlphaFoldDB" id="A0AAV5QG43"/>
<evidence type="ECO:0000256" key="3">
    <source>
        <dbReference type="ARBA" id="ARBA00023186"/>
    </source>
</evidence>
<dbReference type="GO" id="GO:0043022">
    <property type="term" value="F:ribosome binding"/>
    <property type="evidence" value="ECO:0007669"/>
    <property type="project" value="InterPro"/>
</dbReference>
<proteinExistence type="predicted"/>
<dbReference type="InterPro" id="IPR036869">
    <property type="entry name" value="J_dom_sf"/>
</dbReference>
<dbReference type="EMBL" id="BTFZ01000001">
    <property type="protein sequence ID" value="GMM33420.1"/>
    <property type="molecule type" value="Genomic_DNA"/>
</dbReference>
<feature type="region of interest" description="Disordered" evidence="4">
    <location>
        <begin position="1"/>
        <end position="24"/>
    </location>
</feature>
<evidence type="ECO:0000256" key="4">
    <source>
        <dbReference type="SAM" id="MobiDB-lite"/>
    </source>
</evidence>
<dbReference type="GeneID" id="90071399"/>
<dbReference type="SUPFAM" id="SSF46565">
    <property type="entry name" value="Chaperone J-domain"/>
    <property type="match status" value="1"/>
</dbReference>
<dbReference type="PANTHER" id="PTHR43999:SF1">
    <property type="entry name" value="DNAJ HOMOLOG SUBFAMILY C MEMBER 2"/>
    <property type="match status" value="1"/>
</dbReference>
<feature type="compositionally biased region" description="Basic and acidic residues" evidence="4">
    <location>
        <begin position="293"/>
        <end position="343"/>
    </location>
</feature>
<dbReference type="InterPro" id="IPR044634">
    <property type="entry name" value="Zuotin/DnaJC2"/>
</dbReference>
<dbReference type="Pfam" id="PF21884">
    <property type="entry name" value="ZUO1-like_ZHD"/>
    <property type="match status" value="1"/>
</dbReference>
<organism evidence="6 7">
    <name type="scientific">Saccharomycopsis crataegensis</name>
    <dbReference type="NCBI Taxonomy" id="43959"/>
    <lineage>
        <taxon>Eukaryota</taxon>
        <taxon>Fungi</taxon>
        <taxon>Dikarya</taxon>
        <taxon>Ascomycota</taxon>
        <taxon>Saccharomycotina</taxon>
        <taxon>Saccharomycetes</taxon>
        <taxon>Saccharomycopsidaceae</taxon>
        <taxon>Saccharomycopsis</taxon>
    </lineage>
</organism>
<dbReference type="SMART" id="SM00271">
    <property type="entry name" value="DnaJ"/>
    <property type="match status" value="1"/>
</dbReference>
<name>A0AAV5QG43_9ASCO</name>
<dbReference type="Gene3D" id="1.10.287.110">
    <property type="entry name" value="DnaJ domain"/>
    <property type="match status" value="1"/>
</dbReference>